<feature type="domain" description="GHMP kinase N-terminal" evidence="10">
    <location>
        <begin position="79"/>
        <end position="154"/>
    </location>
</feature>
<evidence type="ECO:0000313" key="13">
    <source>
        <dbReference type="Proteomes" id="UP000632154"/>
    </source>
</evidence>
<feature type="binding site" evidence="9">
    <location>
        <begin position="107"/>
        <end position="117"/>
    </location>
    <ligand>
        <name>ATP</name>
        <dbReference type="ChEBI" id="CHEBI:30616"/>
    </ligand>
</feature>
<protein>
    <recommendedName>
        <fullName evidence="3 9">4-diphosphocytidyl-2-C-methyl-D-erythritol kinase</fullName>
        <shortName evidence="9">CMK</shortName>
        <ecNumber evidence="2 9">2.7.1.148</ecNumber>
    </recommendedName>
    <alternativeName>
        <fullName evidence="8 9">4-(cytidine-5'-diphospho)-2-C-methyl-D-erythritol kinase</fullName>
    </alternativeName>
</protein>
<evidence type="ECO:0000256" key="3">
    <source>
        <dbReference type="ARBA" id="ARBA00017473"/>
    </source>
</evidence>
<dbReference type="InterPro" id="IPR013750">
    <property type="entry name" value="GHMP_kinase_C_dom"/>
</dbReference>
<dbReference type="InterPro" id="IPR014721">
    <property type="entry name" value="Ribsml_uS5_D2-typ_fold_subgr"/>
</dbReference>
<dbReference type="GO" id="GO:0016301">
    <property type="term" value="F:kinase activity"/>
    <property type="evidence" value="ECO:0007669"/>
    <property type="project" value="UniProtKB-KW"/>
</dbReference>
<evidence type="ECO:0000256" key="7">
    <source>
        <dbReference type="ARBA" id="ARBA00022840"/>
    </source>
</evidence>
<dbReference type="Proteomes" id="UP000632154">
    <property type="component" value="Unassembled WGS sequence"/>
</dbReference>
<evidence type="ECO:0000259" key="11">
    <source>
        <dbReference type="Pfam" id="PF08544"/>
    </source>
</evidence>
<evidence type="ECO:0000256" key="6">
    <source>
        <dbReference type="ARBA" id="ARBA00022777"/>
    </source>
</evidence>
<dbReference type="NCBIfam" id="NF011202">
    <property type="entry name" value="PRK14608.1"/>
    <property type="match status" value="1"/>
</dbReference>
<evidence type="ECO:0000256" key="2">
    <source>
        <dbReference type="ARBA" id="ARBA00012052"/>
    </source>
</evidence>
<gene>
    <name evidence="9 12" type="primary">ispE</name>
    <name evidence="12" type="ORF">GCM10017783_00530</name>
</gene>
<comment type="catalytic activity">
    <reaction evidence="9">
        <text>4-CDP-2-C-methyl-D-erythritol + ATP = 4-CDP-2-C-methyl-D-erythritol 2-phosphate + ADP + H(+)</text>
        <dbReference type="Rhea" id="RHEA:18437"/>
        <dbReference type="ChEBI" id="CHEBI:15378"/>
        <dbReference type="ChEBI" id="CHEBI:30616"/>
        <dbReference type="ChEBI" id="CHEBI:57823"/>
        <dbReference type="ChEBI" id="CHEBI:57919"/>
        <dbReference type="ChEBI" id="CHEBI:456216"/>
        <dbReference type="EC" id="2.7.1.148"/>
    </reaction>
</comment>
<dbReference type="InterPro" id="IPR036554">
    <property type="entry name" value="GHMP_kinase_C_sf"/>
</dbReference>
<dbReference type="PANTHER" id="PTHR43527">
    <property type="entry name" value="4-DIPHOSPHOCYTIDYL-2-C-METHYL-D-ERYTHRITOL KINASE, CHLOROPLASTIC"/>
    <property type="match status" value="1"/>
</dbReference>
<dbReference type="SUPFAM" id="SSF55060">
    <property type="entry name" value="GHMP Kinase, C-terminal domain"/>
    <property type="match status" value="1"/>
</dbReference>
<comment type="function">
    <text evidence="9">Catalyzes the phosphorylation of the position 2 hydroxy group of 4-diphosphocytidyl-2C-methyl-D-erythritol.</text>
</comment>
<organism evidence="12 13">
    <name type="scientific">Deinococcus piscis</name>
    <dbReference type="NCBI Taxonomy" id="394230"/>
    <lineage>
        <taxon>Bacteria</taxon>
        <taxon>Thermotogati</taxon>
        <taxon>Deinococcota</taxon>
        <taxon>Deinococci</taxon>
        <taxon>Deinococcales</taxon>
        <taxon>Deinococcaceae</taxon>
        <taxon>Deinococcus</taxon>
    </lineage>
</organism>
<dbReference type="NCBIfam" id="TIGR00154">
    <property type="entry name" value="ispE"/>
    <property type="match status" value="1"/>
</dbReference>
<evidence type="ECO:0000313" key="12">
    <source>
        <dbReference type="EMBL" id="GHF92630.1"/>
    </source>
</evidence>
<dbReference type="Pfam" id="PF00288">
    <property type="entry name" value="GHMP_kinases_N"/>
    <property type="match status" value="1"/>
</dbReference>
<keyword evidence="7 9" id="KW-0067">ATP-binding</keyword>
<evidence type="ECO:0000256" key="4">
    <source>
        <dbReference type="ARBA" id="ARBA00022679"/>
    </source>
</evidence>
<comment type="similarity">
    <text evidence="1 9">Belongs to the GHMP kinase family. IspE subfamily.</text>
</comment>
<evidence type="ECO:0000256" key="9">
    <source>
        <dbReference type="HAMAP-Rule" id="MF_00061"/>
    </source>
</evidence>
<dbReference type="SUPFAM" id="SSF54211">
    <property type="entry name" value="Ribosomal protein S5 domain 2-like"/>
    <property type="match status" value="1"/>
</dbReference>
<dbReference type="PIRSF" id="PIRSF010376">
    <property type="entry name" value="IspE"/>
    <property type="match status" value="1"/>
</dbReference>
<comment type="caution">
    <text evidence="12">The sequence shown here is derived from an EMBL/GenBank/DDBJ whole genome shotgun (WGS) entry which is preliminary data.</text>
</comment>
<reference evidence="13" key="1">
    <citation type="journal article" date="2019" name="Int. J. Syst. Evol. Microbiol.">
        <title>The Global Catalogue of Microorganisms (GCM) 10K type strain sequencing project: providing services to taxonomists for standard genome sequencing and annotation.</title>
        <authorList>
            <consortium name="The Broad Institute Genomics Platform"/>
            <consortium name="The Broad Institute Genome Sequencing Center for Infectious Disease"/>
            <person name="Wu L."/>
            <person name="Ma J."/>
        </authorList>
    </citation>
    <scope>NUCLEOTIDE SEQUENCE [LARGE SCALE GENOMIC DNA]</scope>
    <source>
        <strain evidence="13">CGMCC 1.18439</strain>
    </source>
</reference>
<dbReference type="RefSeq" id="WP_189641661.1">
    <property type="nucleotide sequence ID" value="NZ_BNAL01000001.1"/>
</dbReference>
<keyword evidence="13" id="KW-1185">Reference proteome</keyword>
<dbReference type="InterPro" id="IPR020568">
    <property type="entry name" value="Ribosomal_Su5_D2-typ_SF"/>
</dbReference>
<keyword evidence="4 9" id="KW-0808">Transferase</keyword>
<keyword evidence="9" id="KW-0414">Isoprene biosynthesis</keyword>
<evidence type="ECO:0000256" key="1">
    <source>
        <dbReference type="ARBA" id="ARBA00009684"/>
    </source>
</evidence>
<name>A0ABQ3JX35_9DEIO</name>
<dbReference type="Gene3D" id="3.30.230.10">
    <property type="match status" value="1"/>
</dbReference>
<evidence type="ECO:0000256" key="5">
    <source>
        <dbReference type="ARBA" id="ARBA00022741"/>
    </source>
</evidence>
<dbReference type="InterPro" id="IPR006204">
    <property type="entry name" value="GHMP_kinase_N_dom"/>
</dbReference>
<proteinExistence type="inferred from homology"/>
<dbReference type="HAMAP" id="MF_00061">
    <property type="entry name" value="IspE"/>
    <property type="match status" value="1"/>
</dbReference>
<dbReference type="PANTHER" id="PTHR43527:SF2">
    <property type="entry name" value="4-DIPHOSPHOCYTIDYL-2-C-METHYL-D-ERYTHRITOL KINASE, CHLOROPLASTIC"/>
    <property type="match status" value="1"/>
</dbReference>
<dbReference type="EMBL" id="BNAL01000001">
    <property type="protein sequence ID" value="GHF92630.1"/>
    <property type="molecule type" value="Genomic_DNA"/>
</dbReference>
<feature type="active site" evidence="9">
    <location>
        <position position="22"/>
    </location>
</feature>
<feature type="active site" evidence="9">
    <location>
        <position position="146"/>
    </location>
</feature>
<sequence>MTLPSTLHYPPTSQRQHFAPAKTNLGLSILGVRPDGYHDLSSLMVPLSVGDELTFTPAPALTLSVGGPYGAGLPTDGRNLVYRAARAYLDAAGVSEGVHIHLAKHLPLASGLGGGSSDAATTLRALADLFPSQVELPELALGLGADVPFFLLGGAALAEGVGERLRPVDVPPAWLVLANPGREVSAGDAYRWLDETGEFGPTLNLPGIITALRDGRELPYFNSLQPGVLRRHSDIEATLQALADAGLHSVLMSGSGATCFGVARDGAHAEAVAAKLGAAHPGWWVTAAQVLGGPTAS</sequence>
<keyword evidence="5 9" id="KW-0547">Nucleotide-binding</keyword>
<dbReference type="InterPro" id="IPR004424">
    <property type="entry name" value="IspE"/>
</dbReference>
<evidence type="ECO:0000259" key="10">
    <source>
        <dbReference type="Pfam" id="PF00288"/>
    </source>
</evidence>
<evidence type="ECO:0000256" key="8">
    <source>
        <dbReference type="ARBA" id="ARBA00032554"/>
    </source>
</evidence>
<feature type="domain" description="GHMP kinase C-terminal" evidence="11">
    <location>
        <begin position="221"/>
        <end position="279"/>
    </location>
</feature>
<comment type="pathway">
    <text evidence="9">Isoprenoid biosynthesis; isopentenyl diphosphate biosynthesis via DXP pathway; isopentenyl diphosphate from 1-deoxy-D-xylulose 5-phosphate: step 3/6.</text>
</comment>
<dbReference type="EC" id="2.7.1.148" evidence="2 9"/>
<accession>A0ABQ3JX35</accession>
<keyword evidence="6 9" id="KW-0418">Kinase</keyword>
<dbReference type="Gene3D" id="3.30.70.890">
    <property type="entry name" value="GHMP kinase, C-terminal domain"/>
    <property type="match status" value="1"/>
</dbReference>
<dbReference type="Pfam" id="PF08544">
    <property type="entry name" value="GHMP_kinases_C"/>
    <property type="match status" value="1"/>
</dbReference>